<evidence type="ECO:0000313" key="8">
    <source>
        <dbReference type="EMBL" id="PJI84337.1"/>
    </source>
</evidence>
<dbReference type="PROSITE" id="PS50110">
    <property type="entry name" value="RESPONSE_REGULATORY"/>
    <property type="match status" value="1"/>
</dbReference>
<comment type="caution">
    <text evidence="8">The sequence shown here is derived from an EMBL/GenBank/DDBJ whole genome shotgun (WGS) entry which is preliminary data.</text>
</comment>
<dbReference type="SUPFAM" id="SSF46894">
    <property type="entry name" value="C-terminal effector domain of the bipartite response regulators"/>
    <property type="match status" value="1"/>
</dbReference>
<dbReference type="InterPro" id="IPR039420">
    <property type="entry name" value="WalR-like"/>
</dbReference>
<evidence type="ECO:0000256" key="3">
    <source>
        <dbReference type="ARBA" id="ARBA00023163"/>
    </source>
</evidence>
<dbReference type="InterPro" id="IPR001867">
    <property type="entry name" value="OmpR/PhoB-type_DNA-bd"/>
</dbReference>
<feature type="modified residue" description="4-aspartylphosphate" evidence="4">
    <location>
        <position position="55"/>
    </location>
</feature>
<dbReference type="PANTHER" id="PTHR48111:SF67">
    <property type="entry name" value="TRANSCRIPTIONAL REGULATORY PROTEIN TCTD"/>
    <property type="match status" value="1"/>
</dbReference>
<dbReference type="SMART" id="SM00448">
    <property type="entry name" value="REC"/>
    <property type="match status" value="1"/>
</dbReference>
<evidence type="ECO:0000259" key="6">
    <source>
        <dbReference type="PROSITE" id="PS50110"/>
    </source>
</evidence>
<dbReference type="PANTHER" id="PTHR48111">
    <property type="entry name" value="REGULATOR OF RPOS"/>
    <property type="match status" value="1"/>
</dbReference>
<sequence length="236" mass="26197">MKPAPLITVLDDTPEIRSILSDALEQAGFRVRSFGRAAEFEHACKTISPDACIIDLGLPDSDGLALVHRFASQSDVPILIISGRSRTSDKIVGLELGADDYIIKPFEVEEVIARLRVILRRTHAETSKIEAKSVRFCGWTADLDLLQLTKDTGEHKSLTFAENEILKMFLAAPNRLIKREQILDYLGSNADDAYDRSIDVKVSRLRTKLGDDAQNARIIKTVYGAGYIFIAEVHDA</sequence>
<keyword evidence="2 5" id="KW-0238">DNA-binding</keyword>
<dbReference type="GO" id="GO:0005829">
    <property type="term" value="C:cytosol"/>
    <property type="evidence" value="ECO:0007669"/>
    <property type="project" value="TreeGrafter"/>
</dbReference>
<dbReference type="InterPro" id="IPR036388">
    <property type="entry name" value="WH-like_DNA-bd_sf"/>
</dbReference>
<dbReference type="SMART" id="SM00862">
    <property type="entry name" value="Trans_reg_C"/>
    <property type="match status" value="1"/>
</dbReference>
<evidence type="ECO:0000256" key="2">
    <source>
        <dbReference type="ARBA" id="ARBA00023125"/>
    </source>
</evidence>
<dbReference type="GO" id="GO:0000156">
    <property type="term" value="F:phosphorelay response regulator activity"/>
    <property type="evidence" value="ECO:0007669"/>
    <property type="project" value="TreeGrafter"/>
</dbReference>
<dbReference type="InterPro" id="IPR011006">
    <property type="entry name" value="CheY-like_superfamily"/>
</dbReference>
<dbReference type="Proteomes" id="UP000228531">
    <property type="component" value="Unassembled WGS sequence"/>
</dbReference>
<dbReference type="Gene3D" id="6.10.250.690">
    <property type="match status" value="1"/>
</dbReference>
<dbReference type="Pfam" id="PF00072">
    <property type="entry name" value="Response_reg"/>
    <property type="match status" value="1"/>
</dbReference>
<feature type="DNA-binding region" description="OmpR/PhoB-type" evidence="5">
    <location>
        <begin position="131"/>
        <end position="231"/>
    </location>
</feature>
<evidence type="ECO:0000256" key="1">
    <source>
        <dbReference type="ARBA" id="ARBA00023015"/>
    </source>
</evidence>
<dbReference type="Gene3D" id="3.40.50.2300">
    <property type="match status" value="1"/>
</dbReference>
<evidence type="ECO:0000259" key="7">
    <source>
        <dbReference type="PROSITE" id="PS51755"/>
    </source>
</evidence>
<accession>A0A2M8W084</accession>
<dbReference type="EMBL" id="PGTY01000005">
    <property type="protein sequence ID" value="PJI84337.1"/>
    <property type="molecule type" value="Genomic_DNA"/>
</dbReference>
<evidence type="ECO:0000256" key="4">
    <source>
        <dbReference type="PROSITE-ProRule" id="PRU00169"/>
    </source>
</evidence>
<name>A0A2M8W084_9RHOB</name>
<evidence type="ECO:0000313" key="9">
    <source>
        <dbReference type="Proteomes" id="UP000228531"/>
    </source>
</evidence>
<reference evidence="8 9" key="1">
    <citation type="submission" date="2017-11" db="EMBL/GenBank/DDBJ databases">
        <title>Genomic Encyclopedia of Archaeal and Bacterial Type Strains, Phase II (KMG-II): From Individual Species to Whole Genera.</title>
        <authorList>
            <person name="Goeker M."/>
        </authorList>
    </citation>
    <scope>NUCLEOTIDE SEQUENCE [LARGE SCALE GENOMIC DNA]</scope>
    <source>
        <strain evidence="8 9">DSM 29128</strain>
    </source>
</reference>
<dbReference type="GO" id="GO:0032993">
    <property type="term" value="C:protein-DNA complex"/>
    <property type="evidence" value="ECO:0007669"/>
    <property type="project" value="TreeGrafter"/>
</dbReference>
<keyword evidence="3" id="KW-0804">Transcription</keyword>
<keyword evidence="9" id="KW-1185">Reference proteome</keyword>
<dbReference type="RefSeq" id="WP_100369811.1">
    <property type="nucleotide sequence ID" value="NZ_PGTY01000005.1"/>
</dbReference>
<dbReference type="CDD" id="cd00383">
    <property type="entry name" value="trans_reg_C"/>
    <property type="match status" value="1"/>
</dbReference>
<keyword evidence="4" id="KW-0597">Phosphoprotein</keyword>
<proteinExistence type="predicted"/>
<evidence type="ECO:0000256" key="5">
    <source>
        <dbReference type="PROSITE-ProRule" id="PRU01091"/>
    </source>
</evidence>
<dbReference type="SUPFAM" id="SSF52172">
    <property type="entry name" value="CheY-like"/>
    <property type="match status" value="1"/>
</dbReference>
<dbReference type="PROSITE" id="PS51755">
    <property type="entry name" value="OMPR_PHOB"/>
    <property type="match status" value="1"/>
</dbReference>
<dbReference type="AlphaFoldDB" id="A0A2M8W084"/>
<dbReference type="InterPro" id="IPR001789">
    <property type="entry name" value="Sig_transdc_resp-reg_receiver"/>
</dbReference>
<gene>
    <name evidence="8" type="ORF">BC777_3879</name>
</gene>
<dbReference type="GO" id="GO:0006355">
    <property type="term" value="P:regulation of DNA-templated transcription"/>
    <property type="evidence" value="ECO:0007669"/>
    <property type="project" value="InterPro"/>
</dbReference>
<dbReference type="InterPro" id="IPR016032">
    <property type="entry name" value="Sig_transdc_resp-reg_C-effctor"/>
</dbReference>
<dbReference type="Gene3D" id="1.10.10.10">
    <property type="entry name" value="Winged helix-like DNA-binding domain superfamily/Winged helix DNA-binding domain"/>
    <property type="match status" value="1"/>
</dbReference>
<organism evidence="8 9">
    <name type="scientific">Yoonia maricola</name>
    <dbReference type="NCBI Taxonomy" id="420999"/>
    <lineage>
        <taxon>Bacteria</taxon>
        <taxon>Pseudomonadati</taxon>
        <taxon>Pseudomonadota</taxon>
        <taxon>Alphaproteobacteria</taxon>
        <taxon>Rhodobacterales</taxon>
        <taxon>Paracoccaceae</taxon>
        <taxon>Yoonia</taxon>
    </lineage>
</organism>
<dbReference type="GO" id="GO:0000976">
    <property type="term" value="F:transcription cis-regulatory region binding"/>
    <property type="evidence" value="ECO:0007669"/>
    <property type="project" value="TreeGrafter"/>
</dbReference>
<feature type="domain" description="Response regulatory" evidence="6">
    <location>
        <begin position="6"/>
        <end position="119"/>
    </location>
</feature>
<feature type="domain" description="OmpR/PhoB-type" evidence="7">
    <location>
        <begin position="131"/>
        <end position="231"/>
    </location>
</feature>
<keyword evidence="1" id="KW-0805">Transcription regulation</keyword>
<dbReference type="Pfam" id="PF00486">
    <property type="entry name" value="Trans_reg_C"/>
    <property type="match status" value="1"/>
</dbReference>
<dbReference type="OrthoDB" id="9802426at2"/>
<protein>
    <submittedName>
        <fullName evidence="8">DNA-binding response OmpR family regulator</fullName>
    </submittedName>
</protein>